<dbReference type="InterPro" id="IPR006119">
    <property type="entry name" value="Resolv_N"/>
</dbReference>
<dbReference type="PROSITE" id="PS51736">
    <property type="entry name" value="RECOMBINASES_3"/>
    <property type="match status" value="1"/>
</dbReference>
<proteinExistence type="predicted"/>
<dbReference type="AlphaFoldDB" id="A0A5D8ZFF1"/>
<sequence>MKGIFREDFSAKDFNRPEWKRIIKTLKNNIKRPAENILFIKWDRFSRNIEYAYQMLGILRSLNTKPFAIDQPIDFDVPESIVMLAVYLSIPEAENNRRGRNASDGMRRARKMGR</sequence>
<dbReference type="GO" id="GO:0003677">
    <property type="term" value="F:DNA binding"/>
    <property type="evidence" value="ECO:0007669"/>
    <property type="project" value="InterPro"/>
</dbReference>
<dbReference type="GO" id="GO:0000150">
    <property type="term" value="F:DNA strand exchange activity"/>
    <property type="evidence" value="ECO:0007669"/>
    <property type="project" value="InterPro"/>
</dbReference>
<dbReference type="SUPFAM" id="SSF53041">
    <property type="entry name" value="Resolvase-like"/>
    <property type="match status" value="1"/>
</dbReference>
<evidence type="ECO:0000313" key="2">
    <source>
        <dbReference type="EMBL" id="TZF93715.1"/>
    </source>
</evidence>
<reference evidence="2 3" key="1">
    <citation type="submission" date="2019-08" db="EMBL/GenBank/DDBJ databases">
        <title>Draft genome sequence of Chryseobacterium sp. Gsoil 183.</title>
        <authorList>
            <person name="Im W.-T."/>
        </authorList>
    </citation>
    <scope>NUCLEOTIDE SEQUENCE [LARGE SCALE GENOMIC DNA]</scope>
    <source>
        <strain evidence="2 3">Gsoil 183</strain>
    </source>
</reference>
<dbReference type="Gene3D" id="3.40.50.1390">
    <property type="entry name" value="Resolvase, N-terminal catalytic domain"/>
    <property type="match status" value="1"/>
</dbReference>
<feature type="domain" description="Resolvase/invertase-type recombinase catalytic" evidence="1">
    <location>
        <begin position="1"/>
        <end position="113"/>
    </location>
</feature>
<protein>
    <submittedName>
        <fullName evidence="2">Recombinase family protein</fullName>
    </submittedName>
</protein>
<dbReference type="Pfam" id="PF00239">
    <property type="entry name" value="Resolvase"/>
    <property type="match status" value="1"/>
</dbReference>
<gene>
    <name evidence="2" type="ORF">FW781_18670</name>
</gene>
<dbReference type="SMART" id="SM00857">
    <property type="entry name" value="Resolvase"/>
    <property type="match status" value="1"/>
</dbReference>
<evidence type="ECO:0000313" key="3">
    <source>
        <dbReference type="Proteomes" id="UP000323884"/>
    </source>
</evidence>
<name>A0A5D8ZFF1_9FLAO</name>
<evidence type="ECO:0000259" key="1">
    <source>
        <dbReference type="PROSITE" id="PS51736"/>
    </source>
</evidence>
<dbReference type="InterPro" id="IPR036162">
    <property type="entry name" value="Resolvase-like_N_sf"/>
</dbReference>
<dbReference type="Proteomes" id="UP000323884">
    <property type="component" value="Unassembled WGS sequence"/>
</dbReference>
<dbReference type="OrthoDB" id="9815006at2"/>
<organism evidence="2 3">
    <name type="scientific">Chryseobacterium panacisoli</name>
    <dbReference type="NCBI Taxonomy" id="1807141"/>
    <lineage>
        <taxon>Bacteria</taxon>
        <taxon>Pseudomonadati</taxon>
        <taxon>Bacteroidota</taxon>
        <taxon>Flavobacteriia</taxon>
        <taxon>Flavobacteriales</taxon>
        <taxon>Weeksellaceae</taxon>
        <taxon>Chryseobacterium group</taxon>
        <taxon>Chryseobacterium</taxon>
    </lineage>
</organism>
<comment type="caution">
    <text evidence="2">The sequence shown here is derived from an EMBL/GenBank/DDBJ whole genome shotgun (WGS) entry which is preliminary data.</text>
</comment>
<accession>A0A5D8ZFF1</accession>
<keyword evidence="3" id="KW-1185">Reference proteome</keyword>
<dbReference type="EMBL" id="VTRU01000005">
    <property type="protein sequence ID" value="TZF93715.1"/>
    <property type="molecule type" value="Genomic_DNA"/>
</dbReference>